<accession>A0A9J7H3W9</accession>
<dbReference type="GeneID" id="118239109"/>
<keyword evidence="2" id="KW-1185">Reference proteome</keyword>
<dbReference type="KEGG" id="cge:118239109"/>
<feature type="region of interest" description="Disordered" evidence="1">
    <location>
        <begin position="1"/>
        <end position="169"/>
    </location>
</feature>
<gene>
    <name evidence="3" type="primary">LOC118239109</name>
</gene>
<reference evidence="2" key="1">
    <citation type="journal article" date="2018" name="Biotechnol. Bioeng.">
        <title>A reference genome of the Chinese hamster based on a hybrid assembly strategy.</title>
        <authorList>
            <person name="Rupp O."/>
            <person name="MacDonald M.L."/>
            <person name="Li S."/>
            <person name="Dhiman H."/>
            <person name="Polson S."/>
            <person name="Griep S."/>
            <person name="Heffner K."/>
            <person name="Hernandez I."/>
            <person name="Brinkrolf K."/>
            <person name="Jadhav V."/>
            <person name="Samoudi M."/>
            <person name="Hao H."/>
            <person name="Kingham B."/>
            <person name="Goesmann A."/>
            <person name="Betenbaugh M.J."/>
            <person name="Lewis N.E."/>
            <person name="Borth N."/>
            <person name="Lee K.H."/>
        </authorList>
    </citation>
    <scope>NUCLEOTIDE SEQUENCE [LARGE SCALE GENOMIC DNA]</scope>
    <source>
        <strain evidence="2">17A/GY</strain>
    </source>
</reference>
<dbReference type="AlphaFoldDB" id="A0A9J7H3W9"/>
<organism evidence="2 3">
    <name type="scientific">Cricetulus griseus</name>
    <name type="common">Chinese hamster</name>
    <name type="synonym">Cricetulus barabensis griseus</name>
    <dbReference type="NCBI Taxonomy" id="10029"/>
    <lineage>
        <taxon>Eukaryota</taxon>
        <taxon>Metazoa</taxon>
        <taxon>Chordata</taxon>
        <taxon>Craniata</taxon>
        <taxon>Vertebrata</taxon>
        <taxon>Euteleostomi</taxon>
        <taxon>Mammalia</taxon>
        <taxon>Eutheria</taxon>
        <taxon>Euarchontoglires</taxon>
        <taxon>Glires</taxon>
        <taxon>Rodentia</taxon>
        <taxon>Myomorpha</taxon>
        <taxon>Muroidea</taxon>
        <taxon>Cricetidae</taxon>
        <taxon>Cricetinae</taxon>
        <taxon>Cricetulus</taxon>
    </lineage>
</organism>
<name>A0A9J7H3W9_CRIGR</name>
<evidence type="ECO:0000313" key="3">
    <source>
        <dbReference type="RefSeq" id="XP_035302918.1"/>
    </source>
</evidence>
<evidence type="ECO:0000256" key="1">
    <source>
        <dbReference type="SAM" id="MobiDB-lite"/>
    </source>
</evidence>
<feature type="compositionally biased region" description="Low complexity" evidence="1">
    <location>
        <begin position="101"/>
        <end position="111"/>
    </location>
</feature>
<dbReference type="RefSeq" id="XP_035302918.1">
    <property type="nucleotide sequence ID" value="XM_035447027.1"/>
</dbReference>
<feature type="compositionally biased region" description="Pro residues" evidence="1">
    <location>
        <begin position="80"/>
        <end position="92"/>
    </location>
</feature>
<sequence length="247" mass="26798">MPSEPPPETSRARVQRPGLTHTPRAHTPTVARAGTTPPPPPRRPKKLSKLSARSNPRPQPSGRPALTFPGGFPAHAASIPSPPIAPAAPSPTAPRQKQTLRRAWPATPTPRGRARGAGGLRPAHAPEGAGPRPLLSAPTHLRNATWPGPGAERWDRDSRSQLGGRKWPSPPFEERFRSAYCVRLAGGWALPGHQACQSQDLRWPQTPKLNDILLQTHKQHCVHELPCLMVLSDRSADPDRWGPELGT</sequence>
<protein>
    <submittedName>
        <fullName evidence="3">Translation initiation factor IF-2-like</fullName>
    </submittedName>
</protein>
<evidence type="ECO:0000313" key="2">
    <source>
        <dbReference type="Proteomes" id="UP001108280"/>
    </source>
</evidence>
<dbReference type="Proteomes" id="UP001108280">
    <property type="component" value="Chromosome 6"/>
</dbReference>
<reference evidence="2" key="2">
    <citation type="journal article" date="2020" name="Biotechnol. Bioeng.">
        <title>Chromosome-scale scaffolds for the Chinese hamster reference genome assembly to facilitate the study of the CHO epigenome.</title>
        <authorList>
            <person name="Hilliard W."/>
            <person name="MacDonald M."/>
            <person name="Lee K.H."/>
        </authorList>
    </citation>
    <scope>NUCLEOTIDE SEQUENCE [LARGE SCALE GENOMIC DNA]</scope>
    <source>
        <strain evidence="2">17A/GY</strain>
    </source>
</reference>
<reference evidence="3" key="3">
    <citation type="submission" date="2025-08" db="UniProtKB">
        <authorList>
            <consortium name="RefSeq"/>
        </authorList>
    </citation>
    <scope>IDENTIFICATION</scope>
    <source>
        <strain evidence="3">17A/GY</strain>
        <tissue evidence="3">Liver</tissue>
    </source>
</reference>
<proteinExistence type="predicted"/>